<dbReference type="InParanoid" id="K2RWS1"/>
<evidence type="ECO:0000313" key="2">
    <source>
        <dbReference type="Proteomes" id="UP000007129"/>
    </source>
</evidence>
<dbReference type="VEuPathDB" id="FungiDB:MPH_03583"/>
<protein>
    <submittedName>
        <fullName evidence="1">Uncharacterized protein</fullName>
    </submittedName>
</protein>
<evidence type="ECO:0000313" key="1">
    <source>
        <dbReference type="EMBL" id="EKG19213.1"/>
    </source>
</evidence>
<dbReference type="OrthoDB" id="9986861at2759"/>
<organism evidence="1 2">
    <name type="scientific">Macrophomina phaseolina (strain MS6)</name>
    <name type="common">Charcoal rot fungus</name>
    <dbReference type="NCBI Taxonomy" id="1126212"/>
    <lineage>
        <taxon>Eukaryota</taxon>
        <taxon>Fungi</taxon>
        <taxon>Dikarya</taxon>
        <taxon>Ascomycota</taxon>
        <taxon>Pezizomycotina</taxon>
        <taxon>Dothideomycetes</taxon>
        <taxon>Dothideomycetes incertae sedis</taxon>
        <taxon>Botryosphaeriales</taxon>
        <taxon>Botryosphaeriaceae</taxon>
        <taxon>Macrophomina</taxon>
    </lineage>
</organism>
<dbReference type="HOGENOM" id="CLU_1835514_0_0_1"/>
<dbReference type="EMBL" id="AHHD01000165">
    <property type="protein sequence ID" value="EKG19213.1"/>
    <property type="molecule type" value="Genomic_DNA"/>
</dbReference>
<accession>K2RWS1</accession>
<sequence length="140" mass="15502">MSSIVSILCIGIDFDWTQANLGDKVDLSKIRAAVLNSFTELQKRPGVGCEMYTIVPDKKESFDEVTAKLRAGYDGKPWSGVSIGWGLRGNAKLTSLFETLVNTIKDETPQSRILFTSPEANQLESVERNFPHIQRPSDPA</sequence>
<proteinExistence type="predicted"/>
<dbReference type="eggNOG" id="ENOG502SEUB">
    <property type="taxonomic scope" value="Eukaryota"/>
</dbReference>
<name>K2RWS1_MACPH</name>
<reference evidence="1 2" key="1">
    <citation type="journal article" date="2012" name="BMC Genomics">
        <title>Tools to kill: Genome of one of the most destructive plant pathogenic fungi Macrophomina phaseolina.</title>
        <authorList>
            <person name="Islam M.S."/>
            <person name="Haque M.S."/>
            <person name="Islam M.M."/>
            <person name="Emdad E.M."/>
            <person name="Halim A."/>
            <person name="Hossen Q.M.M."/>
            <person name="Hossain M.Z."/>
            <person name="Ahmed B."/>
            <person name="Rahim S."/>
            <person name="Rahman M.S."/>
            <person name="Alam M.M."/>
            <person name="Hou S."/>
            <person name="Wan X."/>
            <person name="Saito J.A."/>
            <person name="Alam M."/>
        </authorList>
    </citation>
    <scope>NUCLEOTIDE SEQUENCE [LARGE SCALE GENOMIC DNA]</scope>
    <source>
        <strain evidence="1 2">MS6</strain>
    </source>
</reference>
<dbReference type="Proteomes" id="UP000007129">
    <property type="component" value="Unassembled WGS sequence"/>
</dbReference>
<dbReference type="AlphaFoldDB" id="K2RWS1"/>
<gene>
    <name evidence="1" type="ORF">MPH_03583</name>
</gene>
<comment type="caution">
    <text evidence="1">The sequence shown here is derived from an EMBL/GenBank/DDBJ whole genome shotgun (WGS) entry which is preliminary data.</text>
</comment>